<dbReference type="WBParaSite" id="ES5_v2.g16387.t1">
    <property type="protein sequence ID" value="ES5_v2.g16387.t1"/>
    <property type="gene ID" value="ES5_v2.g16387"/>
</dbReference>
<name>A0AC34FGP5_9BILA</name>
<evidence type="ECO:0000313" key="1">
    <source>
        <dbReference type="Proteomes" id="UP000887579"/>
    </source>
</evidence>
<organism evidence="1 2">
    <name type="scientific">Panagrolaimus sp. ES5</name>
    <dbReference type="NCBI Taxonomy" id="591445"/>
    <lineage>
        <taxon>Eukaryota</taxon>
        <taxon>Metazoa</taxon>
        <taxon>Ecdysozoa</taxon>
        <taxon>Nematoda</taxon>
        <taxon>Chromadorea</taxon>
        <taxon>Rhabditida</taxon>
        <taxon>Tylenchina</taxon>
        <taxon>Panagrolaimomorpha</taxon>
        <taxon>Panagrolaimoidea</taxon>
        <taxon>Panagrolaimidae</taxon>
        <taxon>Panagrolaimus</taxon>
    </lineage>
</organism>
<dbReference type="Proteomes" id="UP000887579">
    <property type="component" value="Unplaced"/>
</dbReference>
<sequence length="2213" mass="243914">MLSVNENGNVRIFVPPNTVGRLNYTQTKSINGIDITLKANGNNWVVTGNKCRKTLFTFAIESASNGDDLLLRLNKASVISSVDMLKIDGPNITIDGSCNFKNVLLLSSGNIRVNAPVYTEILQMCADGKIIVNNIVYCKKLEVKSDDYFRLDGKITSPDEAKTINKFFDFYIESKYFHIGVDGALGDGNDKTCSFVKGKICCELKNFGIIYAKERLEVEIKQIASVQKIKEDTAHRGPEAWRRGTIKSKFLKISIDENCEDLSQIEGDFVKLYVNGSAMCEPNSTWKSGTLNMKVGGSLLFAGDVKLGGGMIKVNENFECLAKTNFDVSSNLYMETKTLKNSGKWKFLKNLILVVEKTCYFTANSHLQALSLGGIVDEEIMISSSWLINSLKLETKNLYATNSSSIYIQEGEIACGNLFSNNGHWNVKSNFKLFSAFIHQSNDASITVERTAAITAFRAAENGWNGKINSKNLLINALDKLKCDSIVKTSTCEIVLININENVPNAALHIANNFNVQDGPLIVNGDNQLSTELSDLSDQNEKFIGLKISGTVEAELMHAPKVAVELISGAKLLLNSVEKVDEDKILPMLNVGYLKTQSDSDIVATCLENVRQKFHVETSWIHDGTLNVSSSSSIFVADTIINKGKLQRLKSDDLSEASFLTQTLFCNYSEVKAEHLFFQGGQVLENFGKIKSSNEINIFYFLNLSNFGEICASKAVVAVQDLFSNNGQWKLNNDMSLTTENIEQSGNGSITAKTAIITAFCASKNGWNGKLNAEDLFIFALNDLKCNSIVETSTCAIWIKGEPNEELNAACFTIESYFRVRNGPLQMNGDSKLSEDFNLSHPEIAPKNTSLVISGKLSAQALHAEKLAVKLTSNAKILLEAKKNVDNDKRIPILDVGYLNTEQDSEIGASCSSDAFLQIYVETKWIHSGLLKCSNSVIVVPTLINKGKICSKLVSDEPERCFEVSNYFCNYGQLSAAKLFMNGKNIFENFGYIEAVTGTGFIDASFHNIINHNQGQIKANFLNLYYATNDDTSLGGIVDVHREMAIFAQNSCKFSLECLSSNESFYKLPLSFCTIIASKIVFNTPSMAYPDGDNVTTLVADNGISISKSSNFNQLVIQNHNPNPEETFHILVNKSGSLQATYVEVRCIRKEVSLKFDGKTDIQLINVLNNLPKLTMNGDAKVFIGQALMDNTELLLGNMRDFTVNEIQTPKFDILPFHKVSLRSTRQATCINAQKEFAINGSLNLYNNLTLVSGPRKGSIGSINGKITGLGSQSNLVIDAETLTINGEIQSMDFLQIENEWLTLDGKLKNNTNIEINNWGMLCSGSIENTNEMSLHSYFVCSNDGQVEAKQIKLAVPFLFHFNLDGETEPILGFINENSSLSIESIIFACGGSKLAAENIQNSSVLLFRFASLTMSSAPDNQQLTRLKNTIDELSAAFSSPTDSTENIAQHLADIFNNKSISPSFNLSSESKLYCELRSLAKNLKTNGIHTFDPKDLIDALTRAHYHIQLRQFEEFKDRCSAVATKMRKKFLSKAKLIGLHKMMGFDDIPLIDLNKKGIQEVGHYSVNVGGHIEASKNGIYENFTKSWHNHGSLKSAGDIEIHSEKIYQSNYGKILTTLGNILLEGGSGQIENVDSAKLFWAQFRDDLEAQNINAKLAQIKAGGTLKIFNSYIDETIMEAKDTEIDQFNGKKLDLVAHKALKVFNSFVNESLFKCGQNVGIRNFKGKNSKMIAQGALKVFNSFIDEALIEAGDEIEIENLKARKAEIKAHKTLKVFNSFVDEAIFEAEEESKVKNLEAKNADIKGKTGVQFSGKVSATGNLNSENGNVSLTDNVEAEKLFIYASDVVDLVYDGKADHKLGTLETKSRRMNRVNEFLEGANLYSAMEIRDRLCLMVPDDEIVQSALDRKCSIEVLAKSIDVHGNISSEKSISLEALRHLKLHLRSSINAGEIRLVLNSKEENLEIVAANLKAEAAVFIKSRKGTDIISHNDGSKVTPSIIEAKTVDMIADNNITNKGSKISAKEGGTLKAGGNFVALPDTVTRNQETKTSSWGTRTFDKKTWTDVIHPTFEGVSIHANGTAKFTAANLANCSIFGKNGVELLSLITKNKSSKSKSYLWGLEAFKSSDDDVNEVSHGTNITGKFDIHSSEGDVNSLDTKFDGISGNISGKNVKMETSVLKNEHKSVSWKNKNIGIQRTSTIKNYETLSDANVKAE</sequence>
<reference evidence="2" key="1">
    <citation type="submission" date="2022-11" db="UniProtKB">
        <authorList>
            <consortium name="WormBaseParasite"/>
        </authorList>
    </citation>
    <scope>IDENTIFICATION</scope>
</reference>
<protein>
    <submittedName>
        <fullName evidence="2">Uncharacterized protein</fullName>
    </submittedName>
</protein>
<proteinExistence type="predicted"/>
<accession>A0AC34FGP5</accession>
<evidence type="ECO:0000313" key="2">
    <source>
        <dbReference type="WBParaSite" id="ES5_v2.g16387.t1"/>
    </source>
</evidence>